<evidence type="ECO:0000313" key="1">
    <source>
        <dbReference type="EMBL" id="EHA27219.1"/>
    </source>
</evidence>
<proteinExistence type="predicted"/>
<dbReference type="Proteomes" id="UP000009038">
    <property type="component" value="Unassembled WGS sequence"/>
</dbReference>
<accession>G3XSJ8</accession>
<evidence type="ECO:0000313" key="2">
    <source>
        <dbReference type="Proteomes" id="UP000009038"/>
    </source>
</evidence>
<dbReference type="OrthoDB" id="48988at2759"/>
<dbReference type="EMBL" id="ACJE01000004">
    <property type="protein sequence ID" value="EHA27219.1"/>
    <property type="molecule type" value="Genomic_DNA"/>
</dbReference>
<dbReference type="STRING" id="380704.G3XSJ8"/>
<dbReference type="InterPro" id="IPR036812">
    <property type="entry name" value="NAD(P)_OxRdtase_dom_sf"/>
</dbReference>
<dbReference type="SUPFAM" id="SSF51430">
    <property type="entry name" value="NAD(P)-linked oxidoreductase"/>
    <property type="match status" value="1"/>
</dbReference>
<gene>
    <name evidence="1" type="ORF">ASPNIDRAFT_142765</name>
</gene>
<dbReference type="AlphaFoldDB" id="G3XSJ8"/>
<protein>
    <recommendedName>
        <fullName evidence="3">NADP-dependent oxidoreductase domain-containing protein</fullName>
    </recommendedName>
</protein>
<name>G3XSJ8_ASPNA</name>
<comment type="caution">
    <text evidence="1">The sequence shown here is derived from an EMBL/GenBank/DDBJ whole genome shotgun (WGS) entry which is preliminary data.</text>
</comment>
<organism evidence="1 2">
    <name type="scientific">Aspergillus niger (strain ATCC 1015 / CBS 113.46 / FGSC A1144 / LSHB Ac4 / NCTC 3858a / NRRL 328 / USDA 3528.7)</name>
    <dbReference type="NCBI Taxonomy" id="380704"/>
    <lineage>
        <taxon>Eukaryota</taxon>
        <taxon>Fungi</taxon>
        <taxon>Dikarya</taxon>
        <taxon>Ascomycota</taxon>
        <taxon>Pezizomycotina</taxon>
        <taxon>Eurotiomycetes</taxon>
        <taxon>Eurotiomycetidae</taxon>
        <taxon>Eurotiales</taxon>
        <taxon>Aspergillaceae</taxon>
        <taxon>Aspergillus</taxon>
        <taxon>Aspergillus subgen. Circumdati</taxon>
    </lineage>
</organism>
<reference evidence="1 2" key="1">
    <citation type="journal article" date="2011" name="Genome Res.">
        <title>Comparative genomics of citric-acid-producing Aspergillus niger ATCC 1015 versus enzyme-producing CBS 513.88.</title>
        <authorList>
            <person name="Andersen M.R."/>
            <person name="Salazar M.P."/>
            <person name="Schaap P.J."/>
            <person name="van de Vondervoort P.J."/>
            <person name="Culley D."/>
            <person name="Thykaer J."/>
            <person name="Frisvad J.C."/>
            <person name="Nielsen K.F."/>
            <person name="Albang R."/>
            <person name="Albermann K."/>
            <person name="Berka R.M."/>
            <person name="Braus G.H."/>
            <person name="Braus-Stromeyer S.A."/>
            <person name="Corrochano L.M."/>
            <person name="Dai Z."/>
            <person name="van Dijck P.W."/>
            <person name="Hofmann G."/>
            <person name="Lasure L.L."/>
            <person name="Magnuson J.K."/>
            <person name="Menke H."/>
            <person name="Meijer M."/>
            <person name="Meijer S.L."/>
            <person name="Nielsen J.B."/>
            <person name="Nielsen M.L."/>
            <person name="van Ooyen A.J."/>
            <person name="Pel H.J."/>
            <person name="Poulsen L."/>
            <person name="Samson R.A."/>
            <person name="Stam H."/>
            <person name="Tsang A."/>
            <person name="van den Brink J.M."/>
            <person name="Atkins A."/>
            <person name="Aerts A."/>
            <person name="Shapiro H."/>
            <person name="Pangilinan J."/>
            <person name="Salamov A."/>
            <person name="Lou Y."/>
            <person name="Lindquist E."/>
            <person name="Lucas S."/>
            <person name="Grimwood J."/>
            <person name="Grigoriev I.V."/>
            <person name="Kubicek C.P."/>
            <person name="Martinez D."/>
            <person name="van Peij N.N."/>
            <person name="Roubos J.A."/>
            <person name="Nielsen J."/>
            <person name="Baker S.E."/>
        </authorList>
    </citation>
    <scope>NUCLEOTIDE SEQUENCE [LARGE SCALE GENOMIC DNA]</scope>
    <source>
        <strain evidence="2">ATCC 1015 / CBS 113.46 / FGSC A1144 / LSHB Ac4 / NCTC 3858a / NRRL 328 / USDA 3528.7</strain>
    </source>
</reference>
<dbReference type="Gene3D" id="3.20.20.100">
    <property type="entry name" value="NADP-dependent oxidoreductase domain"/>
    <property type="match status" value="1"/>
</dbReference>
<dbReference type="HOGENOM" id="CLU_1767652_0_0_1"/>
<sequence length="147" mass="16330">MQAVNQGGHMESSAVVRLVETSLRRMGVDQVRYEGTLFSADNPLGGFMRELYDQDVLDTSFKRSEEVTEAFGVTTIDAALRWAYYHSALAENDGIILGASSIAQIESKVESIGRGPLPEELLRISNDIWKGLEPSRGDVIRHILIYD</sequence>
<evidence type="ECO:0008006" key="3">
    <source>
        <dbReference type="Google" id="ProtNLM"/>
    </source>
</evidence>